<accession>A0A1G5JT18</accession>
<organism evidence="1 2">
    <name type="scientific">Alkaliphilus peptidifermentans DSM 18978</name>
    <dbReference type="NCBI Taxonomy" id="1120976"/>
    <lineage>
        <taxon>Bacteria</taxon>
        <taxon>Bacillati</taxon>
        <taxon>Bacillota</taxon>
        <taxon>Clostridia</taxon>
        <taxon>Peptostreptococcales</taxon>
        <taxon>Natronincolaceae</taxon>
        <taxon>Alkaliphilus</taxon>
    </lineage>
</organism>
<name>A0A1G5JT18_9FIRM</name>
<evidence type="ECO:0000313" key="1">
    <source>
        <dbReference type="EMBL" id="SCY91486.1"/>
    </source>
</evidence>
<dbReference type="AlphaFoldDB" id="A0A1G5JT18"/>
<dbReference type="OrthoDB" id="1956669at2"/>
<dbReference type="EMBL" id="FMUS01000021">
    <property type="protein sequence ID" value="SCY91486.1"/>
    <property type="molecule type" value="Genomic_DNA"/>
</dbReference>
<keyword evidence="2" id="KW-1185">Reference proteome</keyword>
<dbReference type="STRING" id="1120976.SAMN03080606_03039"/>
<proteinExistence type="predicted"/>
<dbReference type="Proteomes" id="UP000198636">
    <property type="component" value="Unassembled WGS sequence"/>
</dbReference>
<sequence length="72" mass="8617">MSFHEFKNNINLIRSFSLKLHKEPIPIKAQKTMLKFYAKTLRINLTDKMLDDFIYTNIKPLQMIRTAIQQAY</sequence>
<evidence type="ECO:0000313" key="2">
    <source>
        <dbReference type="Proteomes" id="UP000198636"/>
    </source>
</evidence>
<protein>
    <submittedName>
        <fullName evidence="1">Uncharacterized protein</fullName>
    </submittedName>
</protein>
<gene>
    <name evidence="1" type="ORF">SAMN03080606_03039</name>
</gene>
<dbReference type="RefSeq" id="WP_091545297.1">
    <property type="nucleotide sequence ID" value="NZ_FMUS01000021.1"/>
</dbReference>
<reference evidence="1 2" key="1">
    <citation type="submission" date="2016-10" db="EMBL/GenBank/DDBJ databases">
        <authorList>
            <person name="de Groot N.N."/>
        </authorList>
    </citation>
    <scope>NUCLEOTIDE SEQUENCE [LARGE SCALE GENOMIC DNA]</scope>
    <source>
        <strain evidence="1 2">DSM 18978</strain>
    </source>
</reference>